<keyword evidence="2" id="KW-1185">Reference proteome</keyword>
<accession>A0A0P1A804</accession>
<dbReference type="GeneID" id="36398045"/>
<proteinExistence type="predicted"/>
<evidence type="ECO:0000313" key="1">
    <source>
        <dbReference type="EMBL" id="CEG36440.1"/>
    </source>
</evidence>
<name>A0A0P1A804_PLAHL</name>
<dbReference type="RefSeq" id="XP_024572809.1">
    <property type="nucleotide sequence ID" value="XM_024720834.1"/>
</dbReference>
<dbReference type="Proteomes" id="UP000054928">
    <property type="component" value="Unassembled WGS sequence"/>
</dbReference>
<reference evidence="2" key="1">
    <citation type="submission" date="2014-09" db="EMBL/GenBank/DDBJ databases">
        <authorList>
            <person name="Sharma Rahul"/>
            <person name="Thines Marco"/>
        </authorList>
    </citation>
    <scope>NUCLEOTIDE SEQUENCE [LARGE SCALE GENOMIC DNA]</scope>
</reference>
<sequence length="74" mass="9038">MPQLSNPPWNNALRLMSELVKPSSFLDLQQRDRFYRANARFDTYSRRKLQRSARSSLDRRDDFYKVRMKEIRLT</sequence>
<evidence type="ECO:0000313" key="2">
    <source>
        <dbReference type="Proteomes" id="UP000054928"/>
    </source>
</evidence>
<organism evidence="1 2">
    <name type="scientific">Plasmopara halstedii</name>
    <name type="common">Downy mildew of sunflower</name>
    <dbReference type="NCBI Taxonomy" id="4781"/>
    <lineage>
        <taxon>Eukaryota</taxon>
        <taxon>Sar</taxon>
        <taxon>Stramenopiles</taxon>
        <taxon>Oomycota</taxon>
        <taxon>Peronosporomycetes</taxon>
        <taxon>Peronosporales</taxon>
        <taxon>Peronosporaceae</taxon>
        <taxon>Plasmopara</taxon>
    </lineage>
</organism>
<dbReference type="AlphaFoldDB" id="A0A0P1A804"/>
<dbReference type="EMBL" id="CCYD01000207">
    <property type="protein sequence ID" value="CEG36440.1"/>
    <property type="molecule type" value="Genomic_DNA"/>
</dbReference>
<protein>
    <submittedName>
        <fullName evidence="1">Uncharacterized protein</fullName>
    </submittedName>
</protein>